<dbReference type="RefSeq" id="WP_131029668.1">
    <property type="nucleotide sequence ID" value="NZ_SIXF01000006.1"/>
</dbReference>
<dbReference type="AlphaFoldDB" id="A0A4Q9HDV6"/>
<sequence>MKNENLPEKIDNENLPFNFKRQLVSDKDIRKHWGRIATRIFGGGETEHSLEPKDKEGEQGLI</sequence>
<evidence type="ECO:0000313" key="3">
    <source>
        <dbReference type="Proteomes" id="UP000291819"/>
    </source>
</evidence>
<keyword evidence="3" id="KW-1185">Reference proteome</keyword>
<evidence type="ECO:0000313" key="2">
    <source>
        <dbReference type="EMBL" id="TBO42874.1"/>
    </source>
</evidence>
<feature type="compositionally biased region" description="Basic and acidic residues" evidence="1">
    <location>
        <begin position="45"/>
        <end position="62"/>
    </location>
</feature>
<dbReference type="OrthoDB" id="771674at2"/>
<proteinExistence type="predicted"/>
<name>A0A4Q9HDV6_9SPHI</name>
<organism evidence="2 3">
    <name type="scientific">Pedobacter kyonggii</name>
    <dbReference type="NCBI Taxonomy" id="1926871"/>
    <lineage>
        <taxon>Bacteria</taxon>
        <taxon>Pseudomonadati</taxon>
        <taxon>Bacteroidota</taxon>
        <taxon>Sphingobacteriia</taxon>
        <taxon>Sphingobacteriales</taxon>
        <taxon>Sphingobacteriaceae</taxon>
        <taxon>Pedobacter</taxon>
    </lineage>
</organism>
<dbReference type="EMBL" id="SIXF01000006">
    <property type="protein sequence ID" value="TBO42874.1"/>
    <property type="molecule type" value="Genomic_DNA"/>
</dbReference>
<gene>
    <name evidence="2" type="ORF">EYS08_08745</name>
</gene>
<evidence type="ECO:0000256" key="1">
    <source>
        <dbReference type="SAM" id="MobiDB-lite"/>
    </source>
</evidence>
<feature type="region of interest" description="Disordered" evidence="1">
    <location>
        <begin position="41"/>
        <end position="62"/>
    </location>
</feature>
<protein>
    <submittedName>
        <fullName evidence="2">Uncharacterized protein</fullName>
    </submittedName>
</protein>
<reference evidence="2 3" key="1">
    <citation type="submission" date="2019-02" db="EMBL/GenBank/DDBJ databases">
        <title>Pedobacter kyonggii whole genome sequence analysis.</title>
        <authorList>
            <person name="Dahal R.H."/>
        </authorList>
    </citation>
    <scope>NUCLEOTIDE SEQUENCE [LARGE SCALE GENOMIC DNA]</scope>
    <source>
        <strain evidence="2 3">K-4-11-1</strain>
    </source>
</reference>
<accession>A0A4Q9HDV6</accession>
<comment type="caution">
    <text evidence="2">The sequence shown here is derived from an EMBL/GenBank/DDBJ whole genome shotgun (WGS) entry which is preliminary data.</text>
</comment>
<dbReference type="Proteomes" id="UP000291819">
    <property type="component" value="Unassembled WGS sequence"/>
</dbReference>